<reference evidence="2" key="1">
    <citation type="submission" date="2014-09" db="EMBL/GenBank/DDBJ databases">
        <authorList>
            <person name="Magalhaes I.L.F."/>
            <person name="Oliveira U."/>
            <person name="Santos F.R."/>
            <person name="Vidigal T.H.D.A."/>
            <person name="Brescovit A.D."/>
            <person name="Santos A.J."/>
        </authorList>
    </citation>
    <scope>NUCLEOTIDE SEQUENCE</scope>
    <source>
        <tissue evidence="2">Shoot tissue taken approximately 20 cm above the soil surface</tissue>
    </source>
</reference>
<reference evidence="2" key="2">
    <citation type="journal article" date="2015" name="Data Brief">
        <title>Shoot transcriptome of the giant reed, Arundo donax.</title>
        <authorList>
            <person name="Barrero R.A."/>
            <person name="Guerrero F.D."/>
            <person name="Moolhuijzen P."/>
            <person name="Goolsby J.A."/>
            <person name="Tidwell J."/>
            <person name="Bellgard S.E."/>
            <person name="Bellgard M.I."/>
        </authorList>
    </citation>
    <scope>NUCLEOTIDE SEQUENCE</scope>
    <source>
        <tissue evidence="2">Shoot tissue taken approximately 20 cm above the soil surface</tissue>
    </source>
</reference>
<evidence type="ECO:0000313" key="2">
    <source>
        <dbReference type="EMBL" id="JAD23439.1"/>
    </source>
</evidence>
<proteinExistence type="predicted"/>
<dbReference type="AlphaFoldDB" id="A0A0A8YBU2"/>
<accession>A0A0A8YBU2</accession>
<evidence type="ECO:0000256" key="1">
    <source>
        <dbReference type="SAM" id="MobiDB-lite"/>
    </source>
</evidence>
<dbReference type="PANTHER" id="PTHR33623:SF23">
    <property type="entry name" value="OS04G0572500 PROTEIN"/>
    <property type="match status" value="1"/>
</dbReference>
<evidence type="ECO:0008006" key="3">
    <source>
        <dbReference type="Google" id="ProtNLM"/>
    </source>
</evidence>
<sequence length="262" mass="29155">MSPRRMSRDGRKAGGVGAGLSGHRSHETEVERCECKTACHLDEEREQEQRLSPVSVMDFPGQDDDECNDDGGGGGNGHSEDDEVTSSPTFERSLANVRSASQQLLQKIRQFERLAELDTSDVDDATTIAEDTSCHIGELESAEDDEDAEGVQDLLSLPEVSSPRAPHCFKKLLEDFFREGLSLSCHEGNSDDPDVEKLSETAKAWMDGQYCTVKPDAKAEVEEIERLGRWRCFREDEQQLLAIDVEDDIIWSLMGELVDDLC</sequence>
<feature type="region of interest" description="Disordered" evidence="1">
    <location>
        <begin position="1"/>
        <end position="92"/>
    </location>
</feature>
<protein>
    <recommendedName>
        <fullName evidence="3">DUF4378 domain-containing protein</fullName>
    </recommendedName>
</protein>
<organism evidence="2">
    <name type="scientific">Arundo donax</name>
    <name type="common">Giant reed</name>
    <name type="synonym">Donax arundinaceus</name>
    <dbReference type="NCBI Taxonomy" id="35708"/>
    <lineage>
        <taxon>Eukaryota</taxon>
        <taxon>Viridiplantae</taxon>
        <taxon>Streptophyta</taxon>
        <taxon>Embryophyta</taxon>
        <taxon>Tracheophyta</taxon>
        <taxon>Spermatophyta</taxon>
        <taxon>Magnoliopsida</taxon>
        <taxon>Liliopsida</taxon>
        <taxon>Poales</taxon>
        <taxon>Poaceae</taxon>
        <taxon>PACMAD clade</taxon>
        <taxon>Arundinoideae</taxon>
        <taxon>Arundineae</taxon>
        <taxon>Arundo</taxon>
    </lineage>
</organism>
<feature type="compositionally biased region" description="Basic and acidic residues" evidence="1">
    <location>
        <begin position="1"/>
        <end position="12"/>
    </location>
</feature>
<name>A0A0A8YBU2_ARUDO</name>
<dbReference type="EMBL" id="GBRH01274456">
    <property type="protein sequence ID" value="JAD23439.1"/>
    <property type="molecule type" value="Transcribed_RNA"/>
</dbReference>
<dbReference type="PANTHER" id="PTHR33623">
    <property type="entry name" value="OS04G0572500 PROTEIN"/>
    <property type="match status" value="1"/>
</dbReference>
<feature type="compositionally biased region" description="Basic and acidic residues" evidence="1">
    <location>
        <begin position="24"/>
        <end position="49"/>
    </location>
</feature>